<accession>A0A7I7JXY1</accession>
<dbReference type="PROSITE" id="PS51318">
    <property type="entry name" value="TAT"/>
    <property type="match status" value="1"/>
</dbReference>
<name>A0A7I7JXY1_9MYCO</name>
<reference evidence="1 2" key="1">
    <citation type="journal article" date="2019" name="Emerg. Microbes Infect.">
        <title>Comprehensive subspecies identification of 175 nontuberculous mycobacteria species based on 7547 genomic profiles.</title>
        <authorList>
            <person name="Matsumoto Y."/>
            <person name="Kinjo T."/>
            <person name="Motooka D."/>
            <person name="Nabeya D."/>
            <person name="Jung N."/>
            <person name="Uechi K."/>
            <person name="Horii T."/>
            <person name="Iida T."/>
            <person name="Fujita J."/>
            <person name="Nakamura S."/>
        </authorList>
    </citation>
    <scope>NUCLEOTIDE SEQUENCE [LARGE SCALE GENOMIC DNA]</scope>
    <source>
        <strain evidence="1 2">JCM 6396</strain>
    </source>
</reference>
<dbReference type="PROSITE" id="PS51257">
    <property type="entry name" value="PROKAR_LIPOPROTEIN"/>
    <property type="match status" value="1"/>
</dbReference>
<dbReference type="Pfam" id="PF13379">
    <property type="entry name" value="NMT1_2"/>
    <property type="match status" value="1"/>
</dbReference>
<dbReference type="RefSeq" id="WP_098001323.1">
    <property type="nucleotide sequence ID" value="NZ_AP022563.1"/>
</dbReference>
<dbReference type="Gene3D" id="3.40.190.10">
    <property type="entry name" value="Periplasmic binding protein-like II"/>
    <property type="match status" value="2"/>
</dbReference>
<dbReference type="EMBL" id="AP022563">
    <property type="protein sequence ID" value="BBX16715.1"/>
    <property type="molecule type" value="Genomic_DNA"/>
</dbReference>
<evidence type="ECO:0000313" key="1">
    <source>
        <dbReference type="EMBL" id="BBX16715.1"/>
    </source>
</evidence>
<dbReference type="PANTHER" id="PTHR30024:SF42">
    <property type="entry name" value="ALIPHATIC SULFONATES-BINDING PROTEIN-RELATED"/>
    <property type="match status" value="1"/>
</dbReference>
<dbReference type="SUPFAM" id="SSF53850">
    <property type="entry name" value="Periplasmic binding protein-like II"/>
    <property type="match status" value="1"/>
</dbReference>
<evidence type="ECO:0000313" key="2">
    <source>
        <dbReference type="Proteomes" id="UP000467006"/>
    </source>
</evidence>
<dbReference type="Proteomes" id="UP000467006">
    <property type="component" value="Chromosome"/>
</dbReference>
<proteinExistence type="predicted"/>
<protein>
    <submittedName>
        <fullName evidence="1">Uncharacterized protein</fullName>
    </submittedName>
</protein>
<dbReference type="AlphaFoldDB" id="A0A7I7JXY1"/>
<gene>
    <name evidence="1" type="ORF">MDUV_15750</name>
</gene>
<dbReference type="InterPro" id="IPR006311">
    <property type="entry name" value="TAT_signal"/>
</dbReference>
<dbReference type="PANTHER" id="PTHR30024">
    <property type="entry name" value="ALIPHATIC SULFONATES-BINDING PROTEIN-RELATED"/>
    <property type="match status" value="1"/>
</dbReference>
<keyword evidence="2" id="KW-1185">Reference proteome</keyword>
<dbReference type="KEGG" id="mdu:MDUV_15750"/>
<sequence>MREKITAPVSRRMFFRNTAIAGAAVAVPAWLLSGCSGTAGTAGTAPNAAGVTTLKATHGTGLCNLGIFLTKERKLSEPDGTAIEFVVTPTNADIVTLFGAGQVDMSLVPYTQFLTLYDAGAPVTIVAGGGVEGCSIVAQPGITSAADMRGKTLGTFQADTLEMLPYDYLQKAGMSFGDIEVRYFGTSPELAQAFISGSIDSMCHIEPYVTQALNGRTGSVLLSDGKDVYGPGYTDCVLAVRNPLLQENPKAVKAVIKGLFEAQQQTEADRSAAVEVAVGTYFKTSLEDALDASTKQPNVVDQRNKTQFMLDRAVGMKDLGYLKKLPDEKIADWSLLEEVISENQSLYNSLKVKTA</sequence>
<organism evidence="1 2">
    <name type="scientific">Mycolicibacterium duvalii</name>
    <dbReference type="NCBI Taxonomy" id="39688"/>
    <lineage>
        <taxon>Bacteria</taxon>
        <taxon>Bacillati</taxon>
        <taxon>Actinomycetota</taxon>
        <taxon>Actinomycetes</taxon>
        <taxon>Mycobacteriales</taxon>
        <taxon>Mycobacteriaceae</taxon>
        <taxon>Mycolicibacterium</taxon>
    </lineage>
</organism>
<dbReference type="OrthoDB" id="506341at2"/>